<dbReference type="SUPFAM" id="SSF53335">
    <property type="entry name" value="S-adenosyl-L-methionine-dependent methyltransferases"/>
    <property type="match status" value="1"/>
</dbReference>
<sequence>MAAEKKDNWSTEAYQHSASFVPKLATKIVQWLDPQEDDHILDVGCGGVEDGVLSLDIARTASEGVLHGIDSSPAMIEAAKRAAAEKNLQRNSTFEVLDATDLINRPHFQLFNKAFSNAALHWILRPEPTRESFFRGVKSALTPGGTFAFEMGGLGNCSELRCALLMAVGRRVGLARAQEADPWFFPDEEWVTDMMERKVGGWEIEKVEREWRPTTADAGGVDGWIRLMAKQFFEVLPEEEREECIKEVVDVLEVVCAKPGGGYMFSYVRLRVLAKKVE</sequence>
<proteinExistence type="predicted"/>
<dbReference type="Gene3D" id="3.40.50.150">
    <property type="entry name" value="Vaccinia Virus protein VP39"/>
    <property type="match status" value="1"/>
</dbReference>
<dbReference type="InterPro" id="IPR029063">
    <property type="entry name" value="SAM-dependent_MTases_sf"/>
</dbReference>
<feature type="domain" description="Methyltransferase" evidence="1">
    <location>
        <begin position="36"/>
        <end position="150"/>
    </location>
</feature>
<dbReference type="InterPro" id="IPR025714">
    <property type="entry name" value="Methyltranfer_dom"/>
</dbReference>
<reference evidence="2" key="1">
    <citation type="submission" date="2022-07" db="EMBL/GenBank/DDBJ databases">
        <title>Fungi with potential for degradation of polypropylene.</title>
        <authorList>
            <person name="Gostincar C."/>
        </authorList>
    </citation>
    <scope>NUCLEOTIDE SEQUENCE</scope>
    <source>
        <strain evidence="2">EXF-13287</strain>
    </source>
</reference>
<accession>A0AA38VDI1</accession>
<dbReference type="GO" id="GO:0032259">
    <property type="term" value="P:methylation"/>
    <property type="evidence" value="ECO:0007669"/>
    <property type="project" value="UniProtKB-KW"/>
</dbReference>
<evidence type="ECO:0000313" key="3">
    <source>
        <dbReference type="Proteomes" id="UP001174691"/>
    </source>
</evidence>
<name>A0AA38VDI1_9PEZI</name>
<keyword evidence="2" id="KW-0489">Methyltransferase</keyword>
<dbReference type="GO" id="GO:0008168">
    <property type="term" value="F:methyltransferase activity"/>
    <property type="evidence" value="ECO:0007669"/>
    <property type="project" value="UniProtKB-KW"/>
</dbReference>
<dbReference type="AlphaFoldDB" id="A0AA38VDI1"/>
<evidence type="ECO:0000313" key="2">
    <source>
        <dbReference type="EMBL" id="KAJ9142260.1"/>
    </source>
</evidence>
<comment type="caution">
    <text evidence="2">The sequence shown here is derived from an EMBL/GenBank/DDBJ whole genome shotgun (WGS) entry which is preliminary data.</text>
</comment>
<dbReference type="Proteomes" id="UP001174691">
    <property type="component" value="Unassembled WGS sequence"/>
</dbReference>
<dbReference type="PANTHER" id="PTHR43861:SF1">
    <property type="entry name" value="TRANS-ACONITATE 2-METHYLTRANSFERASE"/>
    <property type="match status" value="1"/>
</dbReference>
<evidence type="ECO:0000259" key="1">
    <source>
        <dbReference type="Pfam" id="PF13847"/>
    </source>
</evidence>
<keyword evidence="2" id="KW-0808">Transferase</keyword>
<protein>
    <submittedName>
        <fullName evidence="2">S-adenosyl-L-methionine-dependent methyltransferase</fullName>
    </submittedName>
</protein>
<dbReference type="CDD" id="cd02440">
    <property type="entry name" value="AdoMet_MTases"/>
    <property type="match status" value="1"/>
</dbReference>
<dbReference type="Pfam" id="PF13847">
    <property type="entry name" value="Methyltransf_31"/>
    <property type="match status" value="1"/>
</dbReference>
<dbReference type="PANTHER" id="PTHR43861">
    <property type="entry name" value="TRANS-ACONITATE 2-METHYLTRANSFERASE-RELATED"/>
    <property type="match status" value="1"/>
</dbReference>
<gene>
    <name evidence="2" type="ORF">NKR19_g7266</name>
</gene>
<organism evidence="2 3">
    <name type="scientific">Coniochaeta hoffmannii</name>
    <dbReference type="NCBI Taxonomy" id="91930"/>
    <lineage>
        <taxon>Eukaryota</taxon>
        <taxon>Fungi</taxon>
        <taxon>Dikarya</taxon>
        <taxon>Ascomycota</taxon>
        <taxon>Pezizomycotina</taxon>
        <taxon>Sordariomycetes</taxon>
        <taxon>Sordariomycetidae</taxon>
        <taxon>Coniochaetales</taxon>
        <taxon>Coniochaetaceae</taxon>
        <taxon>Coniochaeta</taxon>
    </lineage>
</organism>
<dbReference type="EMBL" id="JANBVN010000124">
    <property type="protein sequence ID" value="KAJ9142260.1"/>
    <property type="molecule type" value="Genomic_DNA"/>
</dbReference>
<keyword evidence="3" id="KW-1185">Reference proteome</keyword>